<sequence length="171" mass="19108">MSPTGPRTGRRNRLLSELSVAARHYTAAYALFNQALADHFGMHPTDVQCLNLLSLESGRVTIGRVGELTGLSTGAATRLVDRLERAGYVTRERDPQDRRRVLVTTVPERMAAFGQVWHELSRAWWQMFEEYDEEHLDALLTHMRRTVELSAVQIARLRAGDVSGPGPADPG</sequence>
<feature type="domain" description="HTH marR-type" evidence="1">
    <location>
        <begin position="11"/>
        <end position="148"/>
    </location>
</feature>
<dbReference type="CDD" id="cd00090">
    <property type="entry name" value="HTH_ARSR"/>
    <property type="match status" value="1"/>
</dbReference>
<dbReference type="Gene3D" id="1.10.10.10">
    <property type="entry name" value="Winged helix-like DNA-binding domain superfamily/Winged helix DNA-binding domain"/>
    <property type="match status" value="1"/>
</dbReference>
<accession>A0ABU7P929</accession>
<dbReference type="SMART" id="SM00347">
    <property type="entry name" value="HTH_MARR"/>
    <property type="match status" value="1"/>
</dbReference>
<dbReference type="PROSITE" id="PS50995">
    <property type="entry name" value="HTH_MARR_2"/>
    <property type="match status" value="1"/>
</dbReference>
<dbReference type="InterPro" id="IPR000835">
    <property type="entry name" value="HTH_MarR-typ"/>
</dbReference>
<dbReference type="InterPro" id="IPR039422">
    <property type="entry name" value="MarR/SlyA-like"/>
</dbReference>
<dbReference type="Pfam" id="PF12802">
    <property type="entry name" value="MarR_2"/>
    <property type="match status" value="1"/>
</dbReference>
<protein>
    <submittedName>
        <fullName evidence="2">MarR family transcriptional regulator</fullName>
    </submittedName>
</protein>
<dbReference type="RefSeq" id="WP_330794223.1">
    <property type="nucleotide sequence ID" value="NZ_JAZEWV010000006.1"/>
</dbReference>
<dbReference type="Proteomes" id="UP001344658">
    <property type="component" value="Unassembled WGS sequence"/>
</dbReference>
<gene>
    <name evidence="2" type="ORF">V2S66_09990</name>
</gene>
<keyword evidence="3" id="KW-1185">Reference proteome</keyword>
<name>A0ABU7P929_9ACTN</name>
<dbReference type="PANTHER" id="PTHR33164">
    <property type="entry name" value="TRANSCRIPTIONAL REGULATOR, MARR FAMILY"/>
    <property type="match status" value="1"/>
</dbReference>
<comment type="caution">
    <text evidence="2">The sequence shown here is derived from an EMBL/GenBank/DDBJ whole genome shotgun (WGS) entry which is preliminary data.</text>
</comment>
<dbReference type="EMBL" id="JAZEWV010000006">
    <property type="protein sequence ID" value="MEE4542289.1"/>
    <property type="molecule type" value="Genomic_DNA"/>
</dbReference>
<proteinExistence type="predicted"/>
<reference evidence="2 3" key="1">
    <citation type="submission" date="2023-12" db="EMBL/GenBank/DDBJ databases">
        <title>Streptomyces sp. V4-01.</title>
        <authorList>
            <person name="Somphong A."/>
            <person name="Phongsopitanun W."/>
        </authorList>
    </citation>
    <scope>NUCLEOTIDE SEQUENCE [LARGE SCALE GENOMIC DNA]</scope>
    <source>
        <strain evidence="2 3">V4-01</strain>
    </source>
</reference>
<dbReference type="PANTHER" id="PTHR33164:SF106">
    <property type="entry name" value="TRANSCRIPTIONAL REGULATORY PROTEIN"/>
    <property type="match status" value="1"/>
</dbReference>
<evidence type="ECO:0000313" key="3">
    <source>
        <dbReference type="Proteomes" id="UP001344658"/>
    </source>
</evidence>
<dbReference type="InterPro" id="IPR036390">
    <property type="entry name" value="WH_DNA-bd_sf"/>
</dbReference>
<dbReference type="InterPro" id="IPR036388">
    <property type="entry name" value="WH-like_DNA-bd_sf"/>
</dbReference>
<evidence type="ECO:0000313" key="2">
    <source>
        <dbReference type="EMBL" id="MEE4542289.1"/>
    </source>
</evidence>
<dbReference type="SUPFAM" id="SSF46785">
    <property type="entry name" value="Winged helix' DNA-binding domain"/>
    <property type="match status" value="1"/>
</dbReference>
<organism evidence="2 3">
    <name type="scientific">Actinacidiphila polyblastidii</name>
    <dbReference type="NCBI Taxonomy" id="3110430"/>
    <lineage>
        <taxon>Bacteria</taxon>
        <taxon>Bacillati</taxon>
        <taxon>Actinomycetota</taxon>
        <taxon>Actinomycetes</taxon>
        <taxon>Kitasatosporales</taxon>
        <taxon>Streptomycetaceae</taxon>
        <taxon>Actinacidiphila</taxon>
    </lineage>
</organism>
<evidence type="ECO:0000259" key="1">
    <source>
        <dbReference type="PROSITE" id="PS50995"/>
    </source>
</evidence>
<dbReference type="InterPro" id="IPR011991">
    <property type="entry name" value="ArsR-like_HTH"/>
</dbReference>